<feature type="chain" id="PRO_5001695181" description="PsbP C-terminal domain-containing protein" evidence="1">
    <location>
        <begin position="20"/>
        <end position="219"/>
    </location>
</feature>
<gene>
    <name evidence="2" type="ORF">DT23_15235</name>
</gene>
<organism evidence="2 3">
    <name type="scientific">Thioclava indica</name>
    <dbReference type="NCBI Taxonomy" id="1353528"/>
    <lineage>
        <taxon>Bacteria</taxon>
        <taxon>Pseudomonadati</taxon>
        <taxon>Pseudomonadota</taxon>
        <taxon>Alphaproteobacteria</taxon>
        <taxon>Rhodobacterales</taxon>
        <taxon>Paracoccaceae</taxon>
        <taxon>Thioclava</taxon>
    </lineage>
</organism>
<comment type="caution">
    <text evidence="2">The sequence shown here is derived from an EMBL/GenBank/DDBJ whole genome shotgun (WGS) entry which is preliminary data.</text>
</comment>
<keyword evidence="1" id="KW-0732">Signal</keyword>
<sequence>MLVSFTPVNRLSLFKPIIAASLALMLAGCVPTGMGSTQVGQARTTLAEGALTIAAPKGWCVDPKSRSDQRNGGFVLFGNCAAISGNPNDARASEPALLSATVGPPTVKDENGKLSHDRLKRMETFFRSDIGRAALSRSGESADVKILHSEISQDMLLLNIQDRSRSGGPPVAQVYLRAIADLGGRITALSVMPLKDGEMSAGAQKTLITRFAEAIRRAN</sequence>
<protein>
    <recommendedName>
        <fullName evidence="4">PsbP C-terminal domain-containing protein</fullName>
    </recommendedName>
</protein>
<dbReference type="AlphaFoldDB" id="A0A074JWJ9"/>
<dbReference type="OrthoDB" id="7877343at2"/>
<reference evidence="2 3" key="1">
    <citation type="journal article" date="2015" name="Antonie Van Leeuwenhoek">
        <title>Thioclava indica sp. nov., isolated from surface seawater of the Indian Ocean.</title>
        <authorList>
            <person name="Liu Y."/>
            <person name="Lai Q."/>
            <person name="Du J."/>
            <person name="Xu H."/>
            <person name="Jiang L."/>
            <person name="Shao Z."/>
        </authorList>
    </citation>
    <scope>NUCLEOTIDE SEQUENCE [LARGE SCALE GENOMIC DNA]</scope>
    <source>
        <strain evidence="2 3">DT23-4</strain>
    </source>
</reference>
<keyword evidence="3" id="KW-1185">Reference proteome</keyword>
<evidence type="ECO:0008006" key="4">
    <source>
        <dbReference type="Google" id="ProtNLM"/>
    </source>
</evidence>
<accession>A0A074JWJ9</accession>
<evidence type="ECO:0000256" key="1">
    <source>
        <dbReference type="SAM" id="SignalP"/>
    </source>
</evidence>
<feature type="signal peptide" evidence="1">
    <location>
        <begin position="1"/>
        <end position="19"/>
    </location>
</feature>
<dbReference type="eggNOG" id="ENOG5032V55">
    <property type="taxonomic scope" value="Bacteria"/>
</dbReference>
<dbReference type="EMBL" id="AUNB01000026">
    <property type="protein sequence ID" value="KEO59978.1"/>
    <property type="molecule type" value="Genomic_DNA"/>
</dbReference>
<name>A0A074JWJ9_9RHOB</name>
<proteinExistence type="predicted"/>
<evidence type="ECO:0000313" key="3">
    <source>
        <dbReference type="Proteomes" id="UP000027471"/>
    </source>
</evidence>
<dbReference type="RefSeq" id="WP_051697178.1">
    <property type="nucleotide sequence ID" value="NZ_AUNB01000026.1"/>
</dbReference>
<dbReference type="STRING" id="1353528.DT23_15235"/>
<evidence type="ECO:0000313" key="2">
    <source>
        <dbReference type="EMBL" id="KEO59978.1"/>
    </source>
</evidence>
<dbReference type="Proteomes" id="UP000027471">
    <property type="component" value="Unassembled WGS sequence"/>
</dbReference>